<keyword evidence="3" id="KW-1185">Reference proteome</keyword>
<organism evidence="2 3">
    <name type="scientific">Capillibacterium thermochitinicola</name>
    <dbReference type="NCBI Taxonomy" id="2699427"/>
    <lineage>
        <taxon>Bacteria</taxon>
        <taxon>Bacillati</taxon>
        <taxon>Bacillota</taxon>
        <taxon>Capillibacterium</taxon>
    </lineage>
</organism>
<comment type="caution">
    <text evidence="2">The sequence shown here is derived from an EMBL/GenBank/DDBJ whole genome shotgun (WGS) entry which is preliminary data.</text>
</comment>
<evidence type="ECO:0000313" key="3">
    <source>
        <dbReference type="Proteomes" id="UP000657177"/>
    </source>
</evidence>
<dbReference type="Proteomes" id="UP000657177">
    <property type="component" value="Unassembled WGS sequence"/>
</dbReference>
<evidence type="ECO:0000313" key="2">
    <source>
        <dbReference type="EMBL" id="MBA2133707.1"/>
    </source>
</evidence>
<feature type="region of interest" description="Disordered" evidence="1">
    <location>
        <begin position="1"/>
        <end position="36"/>
    </location>
</feature>
<sequence length="137" mass="14964">MSDHEVKNIPKKRIYRRRSAAQTKPQPSTPAKGLPPEDLAAFQELAPKLSPKGQEVIALLLKVFNEKGELNTEQLLQLINNYAAPVKNHAQKNPANPNLTPLISMLPLLTSSLSNQGLNPTVLASLVSMLAASRPRD</sequence>
<dbReference type="AlphaFoldDB" id="A0A8J6HY69"/>
<accession>A0A8J6HY69</accession>
<protein>
    <submittedName>
        <fullName evidence="2">Uncharacterized protein</fullName>
    </submittedName>
</protein>
<proteinExistence type="predicted"/>
<feature type="compositionally biased region" description="Basic residues" evidence="1">
    <location>
        <begin position="9"/>
        <end position="19"/>
    </location>
</feature>
<dbReference type="RefSeq" id="WP_181340177.1">
    <property type="nucleotide sequence ID" value="NZ_JAAKDE010000019.1"/>
</dbReference>
<evidence type="ECO:0000256" key="1">
    <source>
        <dbReference type="SAM" id="MobiDB-lite"/>
    </source>
</evidence>
<name>A0A8J6HY69_9FIRM</name>
<reference evidence="2" key="1">
    <citation type="submission" date="2020-06" db="EMBL/GenBank/DDBJ databases">
        <title>Novel chitinolytic bacterium.</title>
        <authorList>
            <person name="Ungkulpasvich U."/>
            <person name="Kosugi A."/>
            <person name="Uke A."/>
        </authorList>
    </citation>
    <scope>NUCLEOTIDE SEQUENCE</scope>
    <source>
        <strain evidence="2">UUS1-1</strain>
    </source>
</reference>
<gene>
    <name evidence="2" type="ORF">G5B42_09195</name>
</gene>
<dbReference type="EMBL" id="JAAKDE010000019">
    <property type="protein sequence ID" value="MBA2133707.1"/>
    <property type="molecule type" value="Genomic_DNA"/>
</dbReference>